<feature type="transmembrane region" description="Helical" evidence="2">
    <location>
        <begin position="33"/>
        <end position="56"/>
    </location>
</feature>
<keyword evidence="2" id="KW-1133">Transmembrane helix</keyword>
<name>A0A2M7TVE8_9BACT</name>
<gene>
    <name evidence="3" type="ORF">COY16_05945</name>
</gene>
<keyword evidence="2" id="KW-0812">Transmembrane</keyword>
<organism evidence="3 4">
    <name type="scientific">Candidatus Roizmanbacteria bacterium CG_4_10_14_0_2_um_filter_39_13</name>
    <dbReference type="NCBI Taxonomy" id="1974825"/>
    <lineage>
        <taxon>Bacteria</taxon>
        <taxon>Candidatus Roizmaniibacteriota</taxon>
    </lineage>
</organism>
<feature type="coiled-coil region" evidence="1">
    <location>
        <begin position="60"/>
        <end position="87"/>
    </location>
</feature>
<sequence>MEQIPPPISPEPTSTPIIDPQIDPIPPHKNRTLMYIAIGVGLIVVIGTVIGGTWAYTQGKKDIQAMVQSQSQQLDDLQKSYNDIRKVLDKVPSTPSLDSADLLDSSINSGLPSEYDDVLGVEEDLGIDQNRKLSEEYKAATKLLDNLKKNNRKIEGLSQSNPVISIFIPQNADLISDTDSFANTSSALLMYLQKVNSFEINSTMVGYQIGMAIQEAVVRSADDASVANLEKKIKEIDSLYEEYKSIDISSIPEDLQTNHSAELASFSEDVEIFNQILLAFQNKNAALLEKTLQSIIIQGQGASNESEVKFKSFWQDNVIINGVTDLSDRWSEYGASVGISE</sequence>
<dbReference type="AlphaFoldDB" id="A0A2M7TVE8"/>
<dbReference type="EMBL" id="PFOB01000075">
    <property type="protein sequence ID" value="PIZ61798.1"/>
    <property type="molecule type" value="Genomic_DNA"/>
</dbReference>
<evidence type="ECO:0000256" key="1">
    <source>
        <dbReference type="SAM" id="Coils"/>
    </source>
</evidence>
<comment type="caution">
    <text evidence="3">The sequence shown here is derived from an EMBL/GenBank/DDBJ whole genome shotgun (WGS) entry which is preliminary data.</text>
</comment>
<evidence type="ECO:0000313" key="4">
    <source>
        <dbReference type="Proteomes" id="UP000228503"/>
    </source>
</evidence>
<protein>
    <submittedName>
        <fullName evidence="3">Uncharacterized protein</fullName>
    </submittedName>
</protein>
<reference evidence="4" key="1">
    <citation type="submission" date="2017-09" db="EMBL/GenBank/DDBJ databases">
        <title>Depth-based differentiation of microbial function through sediment-hosted aquifers and enrichment of novel symbionts in the deep terrestrial subsurface.</title>
        <authorList>
            <person name="Probst A.J."/>
            <person name="Ladd B."/>
            <person name="Jarett J.K."/>
            <person name="Geller-Mcgrath D.E."/>
            <person name="Sieber C.M.K."/>
            <person name="Emerson J.B."/>
            <person name="Anantharaman K."/>
            <person name="Thomas B.C."/>
            <person name="Malmstrom R."/>
            <person name="Stieglmeier M."/>
            <person name="Klingl A."/>
            <person name="Woyke T."/>
            <person name="Ryan C.M."/>
            <person name="Banfield J.F."/>
        </authorList>
    </citation>
    <scope>NUCLEOTIDE SEQUENCE [LARGE SCALE GENOMIC DNA]</scope>
</reference>
<keyword evidence="2" id="KW-0472">Membrane</keyword>
<feature type="coiled-coil region" evidence="1">
    <location>
        <begin position="130"/>
        <end position="157"/>
    </location>
</feature>
<evidence type="ECO:0000256" key="2">
    <source>
        <dbReference type="SAM" id="Phobius"/>
    </source>
</evidence>
<keyword evidence="1" id="KW-0175">Coiled coil</keyword>
<dbReference type="Proteomes" id="UP000228503">
    <property type="component" value="Unassembled WGS sequence"/>
</dbReference>
<evidence type="ECO:0000313" key="3">
    <source>
        <dbReference type="EMBL" id="PIZ61798.1"/>
    </source>
</evidence>
<accession>A0A2M7TVE8</accession>
<proteinExistence type="predicted"/>